<dbReference type="InterPro" id="IPR051218">
    <property type="entry name" value="Sec_MonoDiacylglyc_Lipase"/>
</dbReference>
<comment type="catalytic activity">
    <reaction evidence="4">
        <text>a monoacylglycerol + H2O = glycerol + a fatty acid + H(+)</text>
        <dbReference type="Rhea" id="RHEA:15245"/>
        <dbReference type="ChEBI" id="CHEBI:15377"/>
        <dbReference type="ChEBI" id="CHEBI:15378"/>
        <dbReference type="ChEBI" id="CHEBI:17408"/>
        <dbReference type="ChEBI" id="CHEBI:17754"/>
        <dbReference type="ChEBI" id="CHEBI:28868"/>
    </reaction>
</comment>
<dbReference type="EMBL" id="JACAZI010000022">
    <property type="protein sequence ID" value="KAF7337057.1"/>
    <property type="molecule type" value="Genomic_DNA"/>
</dbReference>
<sequence>MTSEQIAVYHPYVWYASATWCQPNTTLTWTCGENCNENPTFRPLASGGDGIEVQMWFVGYDPTLQTVIVAHQGTNVVTILGDLADADVPQLPLNPLLFPGVSPLVMVHDGFMNEQALTAMTILNTVNTAITRFGATNVTTVGHSLGAALALIDGVFLRLRLPSTITVSVYGFGMPRVGNQAFADYVDSQLPNLVSRVNNRCTSVPIVPPLTGTFGYHHPSGEKHIMDDGSWVACAGQDNTDTRCSTGDVPTIIQGKKADHSGPYAGTGLESIGMGCCDSDIGCI</sequence>
<comment type="catalytic activity">
    <reaction evidence="3">
        <text>a diacylglycerol + H2O = a monoacylglycerol + a fatty acid + H(+)</text>
        <dbReference type="Rhea" id="RHEA:32731"/>
        <dbReference type="ChEBI" id="CHEBI:15377"/>
        <dbReference type="ChEBI" id="CHEBI:15378"/>
        <dbReference type="ChEBI" id="CHEBI:17408"/>
        <dbReference type="ChEBI" id="CHEBI:18035"/>
        <dbReference type="ChEBI" id="CHEBI:28868"/>
    </reaction>
</comment>
<dbReference type="SUPFAM" id="SSF53474">
    <property type="entry name" value="alpha/beta-Hydrolases"/>
    <property type="match status" value="1"/>
</dbReference>
<evidence type="ECO:0000313" key="6">
    <source>
        <dbReference type="EMBL" id="KAF7337057.1"/>
    </source>
</evidence>
<organism evidence="6 7">
    <name type="scientific">Mycena venus</name>
    <dbReference type="NCBI Taxonomy" id="2733690"/>
    <lineage>
        <taxon>Eukaryota</taxon>
        <taxon>Fungi</taxon>
        <taxon>Dikarya</taxon>
        <taxon>Basidiomycota</taxon>
        <taxon>Agaricomycotina</taxon>
        <taxon>Agaricomycetes</taxon>
        <taxon>Agaricomycetidae</taxon>
        <taxon>Agaricales</taxon>
        <taxon>Marasmiineae</taxon>
        <taxon>Mycenaceae</taxon>
        <taxon>Mycena</taxon>
    </lineage>
</organism>
<dbReference type="GO" id="GO:0006629">
    <property type="term" value="P:lipid metabolic process"/>
    <property type="evidence" value="ECO:0007669"/>
    <property type="project" value="InterPro"/>
</dbReference>
<dbReference type="PANTHER" id="PTHR45856:SF25">
    <property type="entry name" value="FUNGAL LIPASE-LIKE DOMAIN-CONTAINING PROTEIN"/>
    <property type="match status" value="1"/>
</dbReference>
<evidence type="ECO:0000256" key="2">
    <source>
        <dbReference type="ARBA" id="ARBA00043996"/>
    </source>
</evidence>
<reference evidence="6" key="1">
    <citation type="submission" date="2020-05" db="EMBL/GenBank/DDBJ databases">
        <title>Mycena genomes resolve the evolution of fungal bioluminescence.</title>
        <authorList>
            <person name="Tsai I.J."/>
        </authorList>
    </citation>
    <scope>NUCLEOTIDE SEQUENCE</scope>
    <source>
        <strain evidence="6">CCC161011</strain>
    </source>
</reference>
<dbReference type="InterPro" id="IPR029058">
    <property type="entry name" value="AB_hydrolase_fold"/>
</dbReference>
<dbReference type="Proteomes" id="UP000620124">
    <property type="component" value="Unassembled WGS sequence"/>
</dbReference>
<protein>
    <submittedName>
        <fullName evidence="6">Lipase class 3 family protein</fullName>
    </submittedName>
</protein>
<dbReference type="CDD" id="cd00519">
    <property type="entry name" value="Lipase_3"/>
    <property type="match status" value="1"/>
</dbReference>
<evidence type="ECO:0000256" key="1">
    <source>
        <dbReference type="ARBA" id="ARBA00023157"/>
    </source>
</evidence>
<dbReference type="AlphaFoldDB" id="A0A8H6XAH7"/>
<accession>A0A8H6XAH7</accession>
<evidence type="ECO:0000259" key="5">
    <source>
        <dbReference type="Pfam" id="PF01764"/>
    </source>
</evidence>
<evidence type="ECO:0000256" key="4">
    <source>
        <dbReference type="ARBA" id="ARBA00048461"/>
    </source>
</evidence>
<dbReference type="OrthoDB" id="426718at2759"/>
<dbReference type="PANTHER" id="PTHR45856">
    <property type="entry name" value="ALPHA/BETA-HYDROLASES SUPERFAMILY PROTEIN"/>
    <property type="match status" value="1"/>
</dbReference>
<dbReference type="InterPro" id="IPR002921">
    <property type="entry name" value="Fungal_lipase-type"/>
</dbReference>
<gene>
    <name evidence="6" type="ORF">MVEN_02142900</name>
</gene>
<evidence type="ECO:0000313" key="7">
    <source>
        <dbReference type="Proteomes" id="UP000620124"/>
    </source>
</evidence>
<feature type="domain" description="Fungal lipase-type" evidence="5">
    <location>
        <begin position="69"/>
        <end position="210"/>
    </location>
</feature>
<proteinExistence type="inferred from homology"/>
<keyword evidence="7" id="KW-1185">Reference proteome</keyword>
<comment type="caution">
    <text evidence="6">The sequence shown here is derived from an EMBL/GenBank/DDBJ whole genome shotgun (WGS) entry which is preliminary data.</text>
</comment>
<evidence type="ECO:0000256" key="3">
    <source>
        <dbReference type="ARBA" id="ARBA00047591"/>
    </source>
</evidence>
<dbReference type="Gene3D" id="3.40.50.1820">
    <property type="entry name" value="alpha/beta hydrolase"/>
    <property type="match status" value="1"/>
</dbReference>
<keyword evidence="1" id="KW-1015">Disulfide bond</keyword>
<comment type="similarity">
    <text evidence="2">Belongs to the AB hydrolase superfamily. Lipase family. Class 3 subfamily.</text>
</comment>
<dbReference type="Pfam" id="PF01764">
    <property type="entry name" value="Lipase_3"/>
    <property type="match status" value="1"/>
</dbReference>
<name>A0A8H6XAH7_9AGAR</name>